<name>A0ABQ9LVF4_HEVBR</name>
<dbReference type="Pfam" id="PF00201">
    <property type="entry name" value="UDPGT"/>
    <property type="match status" value="1"/>
</dbReference>
<dbReference type="Gene3D" id="3.40.50.2000">
    <property type="entry name" value="Glycogen Phosphorylase B"/>
    <property type="match status" value="2"/>
</dbReference>
<proteinExistence type="inferred from homology"/>
<evidence type="ECO:0000256" key="4">
    <source>
        <dbReference type="ARBA" id="ARBA00047606"/>
    </source>
</evidence>
<evidence type="ECO:0000313" key="8">
    <source>
        <dbReference type="Proteomes" id="UP001174677"/>
    </source>
</evidence>
<dbReference type="InterPro" id="IPR002213">
    <property type="entry name" value="UDP_glucos_trans"/>
</dbReference>
<sequence>MVVQQEQFLLVTVSLQGHLNPMLRLAKRLVSKGINVTIATNDQVASHRMLKSTKDSTNNLPAAALNTTPQPAGISLVFFSDGLSPEFERNKDVDSFIKSLRTTGAKNLSNLIADFIAQGKKFSCIICNPFMPWVPDIAAEHGIPCAVLWIQACTVLSVYYHYFKHSNLFPSIENTDESLELPGVPVLQVKDLPSFIFPSSPPIFCETLFHFVQNLDKIKWVLVNSFAEIEEETVKYMACLHPIYPIGPLVSPFLLGEEEKTIGSVDMWDAESSCVEWLDQKPPSSVIYISFGSISALSQKQMDNLAMGLKNSNRPFLWVIKPREKNSEEKGGELPATFLEETKGRGMVVTWCSQEKVLMHQAVACFITHCGWNSALETVVAGVPVIAYPGWTDQPTVAKFLVDVLKIGSRIKVEDEVASAGEVERCIVEVTDGPKAEEMKKRALELSEAAKKVAADGGSSDQNITGFISEIIGGHSCKV</sequence>
<dbReference type="PANTHER" id="PTHR11926:SF1264">
    <property type="entry name" value="GLYCOSYLTRANSFERASE-RELATED"/>
    <property type="match status" value="1"/>
</dbReference>
<dbReference type="EC" id="2.4.1.-" evidence="6"/>
<dbReference type="PANTHER" id="PTHR11926">
    <property type="entry name" value="GLUCOSYL/GLUCURONOSYL TRANSFERASES"/>
    <property type="match status" value="1"/>
</dbReference>
<comment type="caution">
    <text evidence="7">The sequence shown here is derived from an EMBL/GenBank/DDBJ whole genome shotgun (WGS) entry which is preliminary data.</text>
</comment>
<evidence type="ECO:0000256" key="5">
    <source>
        <dbReference type="RuleBase" id="RU003718"/>
    </source>
</evidence>
<dbReference type="Proteomes" id="UP001174677">
    <property type="component" value="Chromosome 10"/>
</dbReference>
<gene>
    <name evidence="7" type="ORF">P3X46_018727</name>
</gene>
<comment type="pathway">
    <text evidence="1">Pigment biosynthesis; anthocyanin biosynthesis.</text>
</comment>
<keyword evidence="3 5" id="KW-0808">Transferase</keyword>
<dbReference type="PROSITE" id="PS00375">
    <property type="entry name" value="UDPGT"/>
    <property type="match status" value="1"/>
</dbReference>
<keyword evidence="8" id="KW-1185">Reference proteome</keyword>
<dbReference type="CDD" id="cd03784">
    <property type="entry name" value="GT1_Gtf-like"/>
    <property type="match status" value="1"/>
</dbReference>
<keyword evidence="5" id="KW-0328">Glycosyltransferase</keyword>
<comment type="catalytic activity">
    <reaction evidence="4">
        <text>an anthocyanidin + UDP-alpha-D-glucose + H(+) = an anthocyanidin 3-O-beta-D-glucoside + UDP</text>
        <dbReference type="Rhea" id="RHEA:20093"/>
        <dbReference type="ChEBI" id="CHEBI:15378"/>
        <dbReference type="ChEBI" id="CHEBI:16307"/>
        <dbReference type="ChEBI" id="CHEBI:58223"/>
        <dbReference type="ChEBI" id="CHEBI:58885"/>
        <dbReference type="ChEBI" id="CHEBI:143576"/>
        <dbReference type="EC" id="2.4.1.115"/>
    </reaction>
</comment>
<protein>
    <recommendedName>
        <fullName evidence="6">Glycosyltransferase</fullName>
        <ecNumber evidence="6">2.4.1.-</ecNumber>
    </recommendedName>
</protein>
<evidence type="ECO:0000256" key="6">
    <source>
        <dbReference type="RuleBase" id="RU362057"/>
    </source>
</evidence>
<accession>A0ABQ9LVF4</accession>
<reference evidence="7 8" key="1">
    <citation type="journal article" date="2023" name="Plant Biotechnol. J.">
        <title>Chromosome-level wild Hevea brasiliensis genome provides new tools for genomic-assisted breeding and valuable loci to elevate rubber yield.</title>
        <authorList>
            <person name="Cheng H."/>
            <person name="Song X."/>
            <person name="Hu Y."/>
            <person name="Wu T."/>
            <person name="Yang Q."/>
            <person name="An Z."/>
            <person name="Feng S."/>
            <person name="Deng Z."/>
            <person name="Wu W."/>
            <person name="Zeng X."/>
            <person name="Tu M."/>
            <person name="Wang X."/>
            <person name="Huang H."/>
        </authorList>
    </citation>
    <scope>NUCLEOTIDE SEQUENCE [LARGE SCALE GENOMIC DNA]</scope>
    <source>
        <strain evidence="7">MT/VB/25A 57/8</strain>
    </source>
</reference>
<dbReference type="InterPro" id="IPR035595">
    <property type="entry name" value="UDP_glycos_trans_CS"/>
</dbReference>
<evidence type="ECO:0000256" key="3">
    <source>
        <dbReference type="ARBA" id="ARBA00022679"/>
    </source>
</evidence>
<dbReference type="EMBL" id="JARPOI010000010">
    <property type="protein sequence ID" value="KAJ9170633.1"/>
    <property type="molecule type" value="Genomic_DNA"/>
</dbReference>
<dbReference type="SUPFAM" id="SSF53756">
    <property type="entry name" value="UDP-Glycosyltransferase/glycogen phosphorylase"/>
    <property type="match status" value="1"/>
</dbReference>
<evidence type="ECO:0000256" key="1">
    <source>
        <dbReference type="ARBA" id="ARBA00004935"/>
    </source>
</evidence>
<organism evidence="7 8">
    <name type="scientific">Hevea brasiliensis</name>
    <name type="common">Para rubber tree</name>
    <name type="synonym">Siphonia brasiliensis</name>
    <dbReference type="NCBI Taxonomy" id="3981"/>
    <lineage>
        <taxon>Eukaryota</taxon>
        <taxon>Viridiplantae</taxon>
        <taxon>Streptophyta</taxon>
        <taxon>Embryophyta</taxon>
        <taxon>Tracheophyta</taxon>
        <taxon>Spermatophyta</taxon>
        <taxon>Magnoliopsida</taxon>
        <taxon>eudicotyledons</taxon>
        <taxon>Gunneridae</taxon>
        <taxon>Pentapetalae</taxon>
        <taxon>rosids</taxon>
        <taxon>fabids</taxon>
        <taxon>Malpighiales</taxon>
        <taxon>Euphorbiaceae</taxon>
        <taxon>Crotonoideae</taxon>
        <taxon>Micrandreae</taxon>
        <taxon>Hevea</taxon>
    </lineage>
</organism>
<evidence type="ECO:0000256" key="2">
    <source>
        <dbReference type="ARBA" id="ARBA00009995"/>
    </source>
</evidence>
<comment type="similarity">
    <text evidence="2 5">Belongs to the UDP-glycosyltransferase family.</text>
</comment>
<evidence type="ECO:0000313" key="7">
    <source>
        <dbReference type="EMBL" id="KAJ9170633.1"/>
    </source>
</evidence>